<comment type="caution">
    <text evidence="1">The sequence shown here is derived from an EMBL/GenBank/DDBJ whole genome shotgun (WGS) entry which is preliminary data.</text>
</comment>
<dbReference type="Proteomes" id="UP000462363">
    <property type="component" value="Unassembled WGS sequence"/>
</dbReference>
<dbReference type="InterPro" id="IPR021686">
    <property type="entry name" value="DUF3268"/>
</dbReference>
<dbReference type="EMBL" id="VUMB01000005">
    <property type="protein sequence ID" value="MSS39381.1"/>
    <property type="molecule type" value="Genomic_DNA"/>
</dbReference>
<dbReference type="Pfam" id="PF11672">
    <property type="entry name" value="DUF3268"/>
    <property type="match status" value="1"/>
</dbReference>
<organism evidence="1 2">
    <name type="scientific">Clostridium scindens (strain JCM 10418 / VPI 12708)</name>
    <dbReference type="NCBI Taxonomy" id="29347"/>
    <lineage>
        <taxon>Bacteria</taxon>
        <taxon>Bacillati</taxon>
        <taxon>Bacillota</taxon>
        <taxon>Clostridia</taxon>
        <taxon>Lachnospirales</taxon>
        <taxon>Lachnospiraceae</taxon>
    </lineage>
</organism>
<dbReference type="AlphaFoldDB" id="A0A844F9M6"/>
<sequence>MMKKQIIRCPYCGSPAILRDTSYVHGKNAWEGKLYVCSRYPVCNSYVSVHPGTTRPKGTLANKSLRKKRIRAHRIFDQIWKQGILSKKDAYRWMSDKFCLDTTQAHIGNFSEYMCERLIEESEKVLRYNHVPLCLAG</sequence>
<proteinExistence type="predicted"/>
<reference evidence="1 2" key="1">
    <citation type="submission" date="2019-08" db="EMBL/GenBank/DDBJ databases">
        <title>In-depth cultivation of the pig gut microbiome towards novel bacterial diversity and tailored functional studies.</title>
        <authorList>
            <person name="Wylensek D."/>
            <person name="Hitch T.C.A."/>
            <person name="Clavel T."/>
        </authorList>
    </citation>
    <scope>NUCLEOTIDE SEQUENCE [LARGE SCALE GENOMIC DNA]</scope>
    <source>
        <strain evidence="1 2">BL-389-WT-3D</strain>
    </source>
</reference>
<evidence type="ECO:0000313" key="2">
    <source>
        <dbReference type="Proteomes" id="UP000462363"/>
    </source>
</evidence>
<protein>
    <submittedName>
        <fullName evidence="1">Uncharacterized protein</fullName>
    </submittedName>
</protein>
<accession>A0A844F9M6</accession>
<evidence type="ECO:0000313" key="1">
    <source>
        <dbReference type="EMBL" id="MSS39381.1"/>
    </source>
</evidence>
<name>A0A844F9M6_CLOSV</name>
<gene>
    <name evidence="1" type="ORF">FYJ37_03170</name>
</gene>